<dbReference type="AlphaFoldDB" id="A0A835Y3B9"/>
<protein>
    <submittedName>
        <fullName evidence="2">Uncharacterized protein</fullName>
    </submittedName>
</protein>
<evidence type="ECO:0000313" key="2">
    <source>
        <dbReference type="EMBL" id="KAG2495196.1"/>
    </source>
</evidence>
<comment type="caution">
    <text evidence="2">The sequence shown here is derived from an EMBL/GenBank/DDBJ whole genome shotgun (WGS) entry which is preliminary data.</text>
</comment>
<feature type="compositionally biased region" description="Basic and acidic residues" evidence="1">
    <location>
        <begin position="32"/>
        <end position="45"/>
    </location>
</feature>
<feature type="compositionally biased region" description="Acidic residues" evidence="1">
    <location>
        <begin position="125"/>
        <end position="136"/>
    </location>
</feature>
<feature type="compositionally biased region" description="Acidic residues" evidence="1">
    <location>
        <begin position="101"/>
        <end position="117"/>
    </location>
</feature>
<feature type="region of interest" description="Disordered" evidence="1">
    <location>
        <begin position="551"/>
        <end position="570"/>
    </location>
</feature>
<dbReference type="OrthoDB" id="547325at2759"/>
<feature type="region of interest" description="Disordered" evidence="1">
    <location>
        <begin position="425"/>
        <end position="453"/>
    </location>
</feature>
<accession>A0A835Y3B9</accession>
<name>A0A835Y3B9_9CHLO</name>
<sequence>MSGSGRRPMGFFGPFNKWWSSFYLEHRRRPSKSDIEAWRSEHPSWRPELSLEDIVQHSKGRRDPEKNRAYFVEYRRKMKAAARKPSRKGGAGRRRAKSDDSEAEAEEEAEAEAEVEQQMERELARDDDEDEEEPAEAEPPTHISLCEAPAAESAPPPSPQPSQPLPSPQQPAAVEPEVKAEAPEPQAVGVEPSLAVVQSTRQDAPLEEALPEHQLEQVCVAVEEPEHLSLAPEDMKLTRRPRQPRRGRGRPPKALVLEQEEQAQSSTASPVTALAEPLPAPCASAPPCPAFLSDLAVLPSAPVEASTADAPSLSALPTGPLPGAELGLGLECLSSCPQLLPAGMSFDQTTLLAVSMGLSLQPSGLGLGLGLGGGMRSQELLPLLPPHAEGSGEVLAGSRLVPSPPPYTGLAAADPFAGPTQIARQRSRGPGLARLRSGSVETSGGGAARCASGGPWLTGESSLPGAGFAGSGWIQGWPTGCPFPAAVHGPAAGISSHDSLPHTALDAAVAGVRESLNRSWSSSDGGASGGGNGGSGSFMLPLGPPLLPPLSRSASPALAPQPAPVQLSASAPGGPAQALCCAGAMPHAPLLPLMSTGVPTSQPLAQPLVVQVTRAKRSHDAAWHLAATSPTAGPRGSHGSAVGVTVAAAGSSGSGGSVPSAAVADAACSDVTPRGNRSPSKRCRRLAPSSPAEPLATSGGLRAPPPPALDLDSSGWYPDWQQSSGPQAASHRTCTVGSAGNSPVPPAAAHVYMYHPQPHHFMSVDPYSPCVPLPAAQHTALPFGDHDLPGTYLATSAGAGVGMGPAPGAALSGNCAAAGACVSLDAAASDASAPLLGAGMDATSEAPDAGEADSSWLDSLLVDPHQAQPEGPAGGCAAADGAELVSWDPFGAAGAAATHDAFCLVTCA</sequence>
<feature type="compositionally biased region" description="Pro residues" evidence="1">
    <location>
        <begin position="154"/>
        <end position="169"/>
    </location>
</feature>
<dbReference type="EMBL" id="JAEHOE010000026">
    <property type="protein sequence ID" value="KAG2495196.1"/>
    <property type="molecule type" value="Genomic_DNA"/>
</dbReference>
<proteinExistence type="predicted"/>
<feature type="region of interest" description="Disordered" evidence="1">
    <location>
        <begin position="518"/>
        <end position="545"/>
    </location>
</feature>
<evidence type="ECO:0000256" key="1">
    <source>
        <dbReference type="SAM" id="MobiDB-lite"/>
    </source>
</evidence>
<gene>
    <name evidence="2" type="ORF">HYH03_006802</name>
</gene>
<feature type="compositionally biased region" description="Polar residues" evidence="1">
    <location>
        <begin position="720"/>
        <end position="740"/>
    </location>
</feature>
<reference evidence="2" key="1">
    <citation type="journal article" date="2020" name="bioRxiv">
        <title>Comparative genomics of Chlamydomonas.</title>
        <authorList>
            <person name="Craig R.J."/>
            <person name="Hasan A.R."/>
            <person name="Ness R.W."/>
            <person name="Keightley P.D."/>
        </authorList>
    </citation>
    <scope>NUCLEOTIDE SEQUENCE</scope>
    <source>
        <strain evidence="2">CCAP 11/70</strain>
    </source>
</reference>
<feature type="region of interest" description="Disordered" evidence="1">
    <location>
        <begin position="225"/>
        <end position="272"/>
    </location>
</feature>
<feature type="compositionally biased region" description="Basic residues" evidence="1">
    <location>
        <begin position="76"/>
        <end position="96"/>
    </location>
</feature>
<feature type="compositionally biased region" description="Gly residues" evidence="1">
    <location>
        <begin position="526"/>
        <end position="536"/>
    </location>
</feature>
<evidence type="ECO:0000313" key="3">
    <source>
        <dbReference type="Proteomes" id="UP000612055"/>
    </source>
</evidence>
<feature type="region of interest" description="Disordered" evidence="1">
    <location>
        <begin position="669"/>
        <end position="740"/>
    </location>
</feature>
<organism evidence="2 3">
    <name type="scientific">Edaphochlamys debaryana</name>
    <dbReference type="NCBI Taxonomy" id="47281"/>
    <lineage>
        <taxon>Eukaryota</taxon>
        <taxon>Viridiplantae</taxon>
        <taxon>Chlorophyta</taxon>
        <taxon>core chlorophytes</taxon>
        <taxon>Chlorophyceae</taxon>
        <taxon>CS clade</taxon>
        <taxon>Chlamydomonadales</taxon>
        <taxon>Chlamydomonadales incertae sedis</taxon>
        <taxon>Edaphochlamys</taxon>
    </lineage>
</organism>
<keyword evidence="3" id="KW-1185">Reference proteome</keyword>
<feature type="region of interest" description="Disordered" evidence="1">
    <location>
        <begin position="32"/>
        <end position="210"/>
    </location>
</feature>
<dbReference type="Proteomes" id="UP000612055">
    <property type="component" value="Unassembled WGS sequence"/>
</dbReference>
<feature type="compositionally biased region" description="Basic residues" evidence="1">
    <location>
        <begin position="238"/>
        <end position="251"/>
    </location>
</feature>